<keyword evidence="18" id="KW-1185">Reference proteome</keyword>
<name>A0A6M8J0D3_9ACTN</name>
<dbReference type="CDD" id="cd06503">
    <property type="entry name" value="ATP-synt_Fo_b"/>
    <property type="match status" value="1"/>
</dbReference>
<comment type="similarity">
    <text evidence="2 14 15">Belongs to the ATPase B chain family.</text>
</comment>
<dbReference type="Gene3D" id="6.10.250.1580">
    <property type="match status" value="1"/>
</dbReference>
<evidence type="ECO:0000256" key="5">
    <source>
        <dbReference type="ARBA" id="ARBA00022547"/>
    </source>
</evidence>
<dbReference type="NCBIfam" id="TIGR01144">
    <property type="entry name" value="ATP_synt_b"/>
    <property type="match status" value="1"/>
</dbReference>
<dbReference type="GO" id="GO:0005886">
    <property type="term" value="C:plasma membrane"/>
    <property type="evidence" value="ECO:0007669"/>
    <property type="project" value="UniProtKB-SubCell"/>
</dbReference>
<keyword evidence="6 14" id="KW-0812">Transmembrane</keyword>
<dbReference type="HAMAP" id="MF_01398">
    <property type="entry name" value="ATP_synth_b_bprime"/>
    <property type="match status" value="1"/>
</dbReference>
<evidence type="ECO:0000256" key="12">
    <source>
        <dbReference type="ARBA" id="ARBA00025198"/>
    </source>
</evidence>
<dbReference type="Pfam" id="PF00430">
    <property type="entry name" value="ATP-synt_B"/>
    <property type="match status" value="1"/>
</dbReference>
<proteinExistence type="inferred from homology"/>
<evidence type="ECO:0000256" key="4">
    <source>
        <dbReference type="ARBA" id="ARBA00022475"/>
    </source>
</evidence>
<comment type="subcellular location">
    <subcellularLocation>
        <location evidence="1 14">Cell membrane</location>
        <topology evidence="1 14">Single-pass membrane protein</topology>
    </subcellularLocation>
</comment>
<evidence type="ECO:0000256" key="13">
    <source>
        <dbReference type="ARBA" id="ARBA00025830"/>
    </source>
</evidence>
<dbReference type="PANTHER" id="PTHR33445">
    <property type="entry name" value="ATP SYNTHASE SUBUNIT B', CHLOROPLASTIC"/>
    <property type="match status" value="1"/>
</dbReference>
<evidence type="ECO:0000256" key="9">
    <source>
        <dbReference type="ARBA" id="ARBA00023065"/>
    </source>
</evidence>
<keyword evidence="9 14" id="KW-0406">Ion transport</keyword>
<dbReference type="Proteomes" id="UP000503297">
    <property type="component" value="Chromosome"/>
</dbReference>
<dbReference type="SUPFAM" id="SSF81573">
    <property type="entry name" value="F1F0 ATP synthase subunit B, membrane domain"/>
    <property type="match status" value="1"/>
</dbReference>
<evidence type="ECO:0000256" key="11">
    <source>
        <dbReference type="ARBA" id="ARBA00023310"/>
    </source>
</evidence>
<dbReference type="EMBL" id="CP053716">
    <property type="protein sequence ID" value="QKF07420.1"/>
    <property type="molecule type" value="Genomic_DNA"/>
</dbReference>
<keyword evidence="5 14" id="KW-0138">CF(0)</keyword>
<evidence type="ECO:0000256" key="3">
    <source>
        <dbReference type="ARBA" id="ARBA00022448"/>
    </source>
</evidence>
<comment type="function">
    <text evidence="12 14">F(1)F(0) ATP synthase produces ATP from ADP in the presence of a proton or sodium gradient. F-type ATPases consist of two structural domains, F(1) containing the extramembraneous catalytic core and F(0) containing the membrane proton channel, linked together by a central stalk and a peripheral stalk. During catalysis, ATP synthesis in the catalytic domain of F(1) is coupled via a rotary mechanism of the central stalk subunits to proton translocation.</text>
</comment>
<dbReference type="PANTHER" id="PTHR33445:SF1">
    <property type="entry name" value="ATP SYNTHASE SUBUNIT B"/>
    <property type="match status" value="1"/>
</dbReference>
<dbReference type="InterPro" id="IPR002146">
    <property type="entry name" value="ATP_synth_b/b'su_bac/chlpt"/>
</dbReference>
<comment type="subunit">
    <text evidence="13 14">F-type ATPases have 2 components, F(1) - the catalytic core - and F(0) - the membrane proton channel. F(1) has five subunits: alpha(3), beta(3), gamma(1), delta(1), epsilon(1). F(0) has three main subunits: a(1), b(2) and c(10-14). The alpha and beta chains form an alternating ring which encloses part of the gamma chain. F(1) is attached to F(0) by a central stalk formed by the gamma and epsilon chains, while a peripheral stalk is formed by the delta and b chains.</text>
</comment>
<dbReference type="KEGG" id="bwa:HLV38_04280"/>
<keyword evidence="11 14" id="KW-0066">ATP synthesis</keyword>
<dbReference type="InterPro" id="IPR028987">
    <property type="entry name" value="ATP_synth_B-like_membr_sf"/>
</dbReference>
<feature type="coiled-coil region" evidence="16">
    <location>
        <begin position="80"/>
        <end position="125"/>
    </location>
</feature>
<comment type="function">
    <text evidence="14">Component of the F(0) channel, it forms part of the peripheral stalk, linking F(1) to F(0).</text>
</comment>
<evidence type="ECO:0000256" key="16">
    <source>
        <dbReference type="SAM" id="Coils"/>
    </source>
</evidence>
<evidence type="ECO:0000256" key="7">
    <source>
        <dbReference type="ARBA" id="ARBA00022781"/>
    </source>
</evidence>
<protein>
    <recommendedName>
        <fullName evidence="14">ATP synthase subunit b</fullName>
    </recommendedName>
    <alternativeName>
        <fullName evidence="14">ATP synthase F(0) sector subunit b</fullName>
    </alternativeName>
    <alternativeName>
        <fullName evidence="14">ATPase subunit I</fullName>
    </alternativeName>
    <alternativeName>
        <fullName evidence="14">F-type ATPase subunit b</fullName>
        <shortName evidence="14">F-ATPase subunit b</shortName>
    </alternativeName>
</protein>
<evidence type="ECO:0000256" key="14">
    <source>
        <dbReference type="HAMAP-Rule" id="MF_01398"/>
    </source>
</evidence>
<keyword evidence="3 14" id="KW-0813">Transport</keyword>
<accession>A0A6M8J0D3</accession>
<keyword evidence="7 14" id="KW-0375">Hydrogen ion transport</keyword>
<keyword evidence="10 14" id="KW-0472">Membrane</keyword>
<dbReference type="InterPro" id="IPR050059">
    <property type="entry name" value="ATP_synthase_B_chain"/>
</dbReference>
<keyword evidence="4 14" id="KW-1003">Cell membrane</keyword>
<keyword evidence="8 14" id="KW-1133">Transmembrane helix</keyword>
<evidence type="ECO:0000256" key="6">
    <source>
        <dbReference type="ARBA" id="ARBA00022692"/>
    </source>
</evidence>
<evidence type="ECO:0000256" key="15">
    <source>
        <dbReference type="RuleBase" id="RU003848"/>
    </source>
</evidence>
<organism evidence="17 18">
    <name type="scientific">Berryella wangjianweii</name>
    <dbReference type="NCBI Taxonomy" id="2734634"/>
    <lineage>
        <taxon>Bacteria</taxon>
        <taxon>Bacillati</taxon>
        <taxon>Actinomycetota</taxon>
        <taxon>Coriobacteriia</taxon>
        <taxon>Eggerthellales</taxon>
        <taxon>Eggerthellaceae</taxon>
        <taxon>Berryella</taxon>
    </lineage>
</organism>
<dbReference type="GO" id="GO:0046933">
    <property type="term" value="F:proton-transporting ATP synthase activity, rotational mechanism"/>
    <property type="evidence" value="ECO:0007669"/>
    <property type="project" value="UniProtKB-UniRule"/>
</dbReference>
<evidence type="ECO:0000313" key="18">
    <source>
        <dbReference type="Proteomes" id="UP000503297"/>
    </source>
</evidence>
<evidence type="ECO:0000256" key="2">
    <source>
        <dbReference type="ARBA" id="ARBA00005513"/>
    </source>
</evidence>
<dbReference type="InterPro" id="IPR005864">
    <property type="entry name" value="ATP_synth_F0_bsu_bac"/>
</dbReference>
<sequence length="209" mass="22347">MAKGGYSVNKRAHRAAASLAAVAAGVGLTFAFPALAFAESKEGVAVILPDMVEFIPMVVAFIVLAIILGKFGWPKFNDMLEKREATIAESLRKSEEARAESERVLAEYQKELAEAKAQAAKIVADAKQMGETLKADLSAQAQQEAAAIVEKARAAIEVEKRAALAELQGSIADISVDVASRLVGTDLSDDEHRKIIERYVNEAGSFDAN</sequence>
<feature type="transmembrane region" description="Helical" evidence="14">
    <location>
        <begin position="54"/>
        <end position="73"/>
    </location>
</feature>
<dbReference type="GO" id="GO:0046961">
    <property type="term" value="F:proton-transporting ATPase activity, rotational mechanism"/>
    <property type="evidence" value="ECO:0007669"/>
    <property type="project" value="TreeGrafter"/>
</dbReference>
<evidence type="ECO:0000313" key="17">
    <source>
        <dbReference type="EMBL" id="QKF07420.1"/>
    </source>
</evidence>
<evidence type="ECO:0000256" key="10">
    <source>
        <dbReference type="ARBA" id="ARBA00023136"/>
    </source>
</evidence>
<dbReference type="GO" id="GO:0045259">
    <property type="term" value="C:proton-transporting ATP synthase complex"/>
    <property type="evidence" value="ECO:0007669"/>
    <property type="project" value="UniProtKB-KW"/>
</dbReference>
<dbReference type="AlphaFoldDB" id="A0A6M8J0D3"/>
<reference evidence="18" key="1">
    <citation type="submission" date="2020-05" db="EMBL/GenBank/DDBJ databases">
        <title>Novel species in genus Nocardioides.</title>
        <authorList>
            <person name="Zhang G."/>
        </authorList>
    </citation>
    <scope>NUCLEOTIDE SEQUENCE [LARGE SCALE GENOMIC DNA]</scope>
    <source>
        <strain evidence="18">zg-1050</strain>
    </source>
</reference>
<keyword evidence="16" id="KW-0175">Coiled coil</keyword>
<evidence type="ECO:0000256" key="1">
    <source>
        <dbReference type="ARBA" id="ARBA00004162"/>
    </source>
</evidence>
<evidence type="ECO:0000256" key="8">
    <source>
        <dbReference type="ARBA" id="ARBA00022989"/>
    </source>
</evidence>
<gene>
    <name evidence="14 17" type="primary">atpF</name>
    <name evidence="17" type="ORF">HLV38_04280</name>
</gene>